<proteinExistence type="predicted"/>
<reference evidence="2" key="2">
    <citation type="journal article" date="2023" name="Microbiol Resour">
        <title>Decontamination and Annotation of the Draft Genome Sequence of the Oomycete Lagenidium giganteum ARSEF 373.</title>
        <authorList>
            <person name="Morgan W.R."/>
            <person name="Tartar A."/>
        </authorList>
    </citation>
    <scope>NUCLEOTIDE SEQUENCE</scope>
    <source>
        <strain evidence="2">ARSEF 373</strain>
    </source>
</reference>
<organism evidence="2 3">
    <name type="scientific">Lagenidium giganteum</name>
    <dbReference type="NCBI Taxonomy" id="4803"/>
    <lineage>
        <taxon>Eukaryota</taxon>
        <taxon>Sar</taxon>
        <taxon>Stramenopiles</taxon>
        <taxon>Oomycota</taxon>
        <taxon>Peronosporomycetes</taxon>
        <taxon>Pythiales</taxon>
        <taxon>Pythiaceae</taxon>
    </lineage>
</organism>
<feature type="compositionally biased region" description="Polar residues" evidence="1">
    <location>
        <begin position="47"/>
        <end position="70"/>
    </location>
</feature>
<feature type="compositionally biased region" description="Basic residues" evidence="1">
    <location>
        <begin position="155"/>
        <end position="169"/>
    </location>
</feature>
<sequence>MADIIDKIGKYFADQEAQLRQVYAQASTDSAQRIVYASATKHPADSNRVSATSRPVRRASTSALPQQTPSLVRRRLSLERTQNATALQDSSGRSKRQPKDEEGDEEVGGWRQDDNDVDLEVRDKAERLRSQEVSSQEGPNAAPSLSGSTAAAIRVAKRRKKAAMTRKHKPTAEQKRAALAQAEKVAAAWKLTQERARKIQLDQLTHKKRQEQAKEDSILKIQEQLLKIEAIRKKNKQLAPRSRSSLSTTSLASDAPPSMLANHETISSGAQTHSSSSLVSLRRECSPSSSDTSDNEAMNESDVVGDEEAIEAVELPESSFFATLEAKLRQRMRLQLTIKERYLRKQTTIESQKRSLEARLSTQSTANRKKQQHVESLQRRKLELEQQLSQLHREMADTRINRRALEDQYHRERTQRQREVERELRDRLRKEEWQSLLDEERQRTEVAAEARARAKERVQSRTHEMKKMLLAYSRQRQQQPTKTNQGDEHATQSVTRPAREWNDLLLPPELAEFEEDGLISDLLGRTDTSVAGNVPQNSANSSCGLVWDVPKLSTHLVNSIVLGCVSSDEEDGPEELE</sequence>
<dbReference type="Proteomes" id="UP001146120">
    <property type="component" value="Unassembled WGS sequence"/>
</dbReference>
<dbReference type="AlphaFoldDB" id="A0AAV2YP65"/>
<feature type="compositionally biased region" description="Low complexity" evidence="1">
    <location>
        <begin position="238"/>
        <end position="256"/>
    </location>
</feature>
<evidence type="ECO:0000313" key="2">
    <source>
        <dbReference type="EMBL" id="DAZ94424.1"/>
    </source>
</evidence>
<protein>
    <submittedName>
        <fullName evidence="2">Uncharacterized protein</fullName>
    </submittedName>
</protein>
<evidence type="ECO:0000256" key="1">
    <source>
        <dbReference type="SAM" id="MobiDB-lite"/>
    </source>
</evidence>
<dbReference type="EMBL" id="DAKRPA010000251">
    <property type="protein sequence ID" value="DAZ94424.1"/>
    <property type="molecule type" value="Genomic_DNA"/>
</dbReference>
<feature type="compositionally biased region" description="Polar residues" evidence="1">
    <location>
        <begin position="131"/>
        <end position="149"/>
    </location>
</feature>
<feature type="compositionally biased region" description="Polar residues" evidence="1">
    <location>
        <begin position="79"/>
        <end position="91"/>
    </location>
</feature>
<feature type="compositionally biased region" description="Basic and acidic residues" evidence="1">
    <location>
        <begin position="111"/>
        <end position="130"/>
    </location>
</feature>
<feature type="compositionally biased region" description="Acidic residues" evidence="1">
    <location>
        <begin position="293"/>
        <end position="304"/>
    </location>
</feature>
<feature type="region of interest" description="Disordered" evidence="1">
    <location>
        <begin position="39"/>
        <end position="174"/>
    </location>
</feature>
<feature type="region of interest" description="Disordered" evidence="1">
    <location>
        <begin position="350"/>
        <end position="378"/>
    </location>
</feature>
<feature type="region of interest" description="Disordered" evidence="1">
    <location>
        <begin position="472"/>
        <end position="500"/>
    </location>
</feature>
<gene>
    <name evidence="2" type="ORF">N0F65_002564</name>
</gene>
<feature type="region of interest" description="Disordered" evidence="1">
    <location>
        <begin position="234"/>
        <end position="304"/>
    </location>
</feature>
<keyword evidence="3" id="KW-1185">Reference proteome</keyword>
<evidence type="ECO:0000313" key="3">
    <source>
        <dbReference type="Proteomes" id="UP001146120"/>
    </source>
</evidence>
<reference evidence="2" key="1">
    <citation type="submission" date="2022-11" db="EMBL/GenBank/DDBJ databases">
        <authorList>
            <person name="Morgan W.R."/>
            <person name="Tartar A."/>
        </authorList>
    </citation>
    <scope>NUCLEOTIDE SEQUENCE</scope>
    <source>
        <strain evidence="2">ARSEF 373</strain>
    </source>
</reference>
<feature type="compositionally biased region" description="Polar residues" evidence="1">
    <location>
        <begin position="474"/>
        <end position="484"/>
    </location>
</feature>
<accession>A0AAV2YP65</accession>
<feature type="compositionally biased region" description="Polar residues" evidence="1">
    <location>
        <begin position="264"/>
        <end position="279"/>
    </location>
</feature>
<comment type="caution">
    <text evidence="2">The sequence shown here is derived from an EMBL/GenBank/DDBJ whole genome shotgun (WGS) entry which is preliminary data.</text>
</comment>
<name>A0AAV2YP65_9STRA</name>